<feature type="region of interest" description="Disordered" evidence="1">
    <location>
        <begin position="1"/>
        <end position="25"/>
    </location>
</feature>
<dbReference type="SUPFAM" id="SSF48371">
    <property type="entry name" value="ARM repeat"/>
    <property type="match status" value="2"/>
</dbReference>
<reference evidence="3 4" key="1">
    <citation type="journal article" date="2008" name="Nature">
        <title>The genome of the choanoflagellate Monosiga brevicollis and the origin of metazoans.</title>
        <authorList>
            <consortium name="JGI Sequencing"/>
            <person name="King N."/>
            <person name="Westbrook M.J."/>
            <person name="Young S.L."/>
            <person name="Kuo A."/>
            <person name="Abedin M."/>
            <person name="Chapman J."/>
            <person name="Fairclough S."/>
            <person name="Hellsten U."/>
            <person name="Isogai Y."/>
            <person name="Letunic I."/>
            <person name="Marr M."/>
            <person name="Pincus D."/>
            <person name="Putnam N."/>
            <person name="Rokas A."/>
            <person name="Wright K.J."/>
            <person name="Zuzow R."/>
            <person name="Dirks W."/>
            <person name="Good M."/>
            <person name="Goodstein D."/>
            <person name="Lemons D."/>
            <person name="Li W."/>
            <person name="Lyons J.B."/>
            <person name="Morris A."/>
            <person name="Nichols S."/>
            <person name="Richter D.J."/>
            <person name="Salamov A."/>
            <person name="Bork P."/>
            <person name="Lim W.A."/>
            <person name="Manning G."/>
            <person name="Miller W.T."/>
            <person name="McGinnis W."/>
            <person name="Shapiro H."/>
            <person name="Tjian R."/>
            <person name="Grigoriev I.V."/>
            <person name="Rokhsar D."/>
        </authorList>
    </citation>
    <scope>NUCLEOTIDE SEQUENCE [LARGE SCALE GENOMIC DNA]</scope>
    <source>
        <strain evidence="4">MX1 / ATCC 50154</strain>
    </source>
</reference>
<dbReference type="InterPro" id="IPR048732">
    <property type="entry name" value="CFA69"/>
</dbReference>
<dbReference type="InterPro" id="IPR016024">
    <property type="entry name" value="ARM-type_fold"/>
</dbReference>
<dbReference type="STRING" id="81824.A9V3C9"/>
<evidence type="ECO:0000256" key="1">
    <source>
        <dbReference type="SAM" id="MobiDB-lite"/>
    </source>
</evidence>
<dbReference type="KEGG" id="mbr:MONBRDRAFT_9503"/>
<organism evidence="3 4">
    <name type="scientific">Monosiga brevicollis</name>
    <name type="common">Choanoflagellate</name>
    <dbReference type="NCBI Taxonomy" id="81824"/>
    <lineage>
        <taxon>Eukaryota</taxon>
        <taxon>Choanoflagellata</taxon>
        <taxon>Craspedida</taxon>
        <taxon>Salpingoecidae</taxon>
        <taxon>Monosiga</taxon>
    </lineage>
</organism>
<name>A9V3C9_MONBE</name>
<evidence type="ECO:0000313" key="3">
    <source>
        <dbReference type="EMBL" id="EDQ88167.1"/>
    </source>
</evidence>
<dbReference type="GeneID" id="5892435"/>
<dbReference type="InterPro" id="IPR011989">
    <property type="entry name" value="ARM-like"/>
</dbReference>
<dbReference type="PANTHER" id="PTHR14716">
    <property type="entry name" value="CILIA- AND FLAGELLA-ASSOCIATED PROTEIN 69"/>
    <property type="match status" value="1"/>
</dbReference>
<protein>
    <recommendedName>
        <fullName evidence="2">Cilia- and flagella-associated protein 69 ARM repeats domain-containing protein</fullName>
    </recommendedName>
</protein>
<dbReference type="RefSeq" id="XP_001747243.1">
    <property type="nucleotide sequence ID" value="XM_001747191.1"/>
</dbReference>
<gene>
    <name evidence="3" type="ORF">MONBRDRAFT_9503</name>
</gene>
<dbReference type="eggNOG" id="ENOG502QV2V">
    <property type="taxonomic scope" value="Eukaryota"/>
</dbReference>
<dbReference type="Pfam" id="PF21049">
    <property type="entry name" value="CFA69_ARM_rpt"/>
    <property type="match status" value="2"/>
</dbReference>
<sequence>MADTLPAPRPPTGNREVPPRPLSGRGRVARAFEGLEGMTTTLSGKSQSEAHSDKTIDLDKVLQLLEDEYSRDLLERHLHALAKVAKRNARGYRASDAPALARLVACLAQRIANGADALLDPLINCIVPLQHSFVVTPEMLHVRQQVHDLQTGICELLDELGNLLSVPQPRLCVSAIETMHAIVLNLDRSILEQASVLGDALHMTASLHASLNGSLRKAAPVRDGPSQAKAESEPAARILGMVARAILSSNFVQDAAAALTRAFALSTPAHPSHSKSDQDSTPHALNPSSAPAALSDDMQRLLLDILNHVGVTDHGVGILLQGSFLPLLSRCLAQQTQEFASPEGALVLDLLLKMLAHPQRADFLEQSTDELQTVAVCLYQALQRAAFEGNSQTRRAIRNDILLLVTLASDIPAARAALLEANVLELVVDLLRSADLNSARHLDLRRLRWTTAPEDFDFAKTAFTLLAQYSQEPAACKVLEDAGLVPVLMAYLHKDGEQLARSWSAPQFEELQLVVLSLLAQILPRVPRGYTDVRGNGVLVNLLAWAMQDSPGSTGPEARLFAGAGNAFHATGDFAHARSQQPVEDLATNNGHRSLIKYILRSLLALVNDPSPDLLATQHDLLDQGLATLLIDFLDEPLPKRADSIFFDLKMYALMILGALCLRLSDARDQIGARGVETVLAYLRDSQHTPNALIIASLDALWAVVDGSALNLRTFLQHEGAFLILDLLETGPVNLHSLLMGFVADLCDHDDALRHFLQWQGSGNPRASIASLLCRLWRDCNTRIGCPHLEAGSILNIALAGTATSADLPTLYPLSCGSGPLTVESDEARPGTQPSPAILEVLENERSRIFAIASAITFQRCRRMLDLDDQ</sequence>
<dbReference type="InParanoid" id="A9V3C9"/>
<feature type="domain" description="Cilia- and flagella-associated protein 69 ARM repeats" evidence="2">
    <location>
        <begin position="351"/>
        <end position="861"/>
    </location>
</feature>
<evidence type="ECO:0000259" key="2">
    <source>
        <dbReference type="Pfam" id="PF21049"/>
    </source>
</evidence>
<proteinExistence type="predicted"/>
<keyword evidence="4" id="KW-1185">Reference proteome</keyword>
<dbReference type="InterPro" id="IPR048733">
    <property type="entry name" value="CFA69_ARM_dom"/>
</dbReference>
<feature type="non-terminal residue" evidence="3">
    <location>
        <position position="870"/>
    </location>
</feature>
<dbReference type="EMBL" id="CH991556">
    <property type="protein sequence ID" value="EDQ88167.1"/>
    <property type="molecule type" value="Genomic_DNA"/>
</dbReference>
<feature type="region of interest" description="Disordered" evidence="1">
    <location>
        <begin position="268"/>
        <end position="291"/>
    </location>
</feature>
<dbReference type="Proteomes" id="UP000001357">
    <property type="component" value="Unassembled WGS sequence"/>
</dbReference>
<dbReference type="GO" id="GO:1902093">
    <property type="term" value="P:positive regulation of flagellated sperm motility"/>
    <property type="evidence" value="ECO:0000318"/>
    <property type="project" value="GO_Central"/>
</dbReference>
<feature type="domain" description="Cilia- and flagella-associated protein 69 ARM repeats" evidence="2">
    <location>
        <begin position="56"/>
        <end position="182"/>
    </location>
</feature>
<dbReference type="FunCoup" id="A9V3C9">
    <property type="interactions" value="83"/>
</dbReference>
<dbReference type="AlphaFoldDB" id="A9V3C9"/>
<dbReference type="Gene3D" id="1.25.10.10">
    <property type="entry name" value="Leucine-rich Repeat Variant"/>
    <property type="match status" value="2"/>
</dbReference>
<dbReference type="GO" id="GO:0097730">
    <property type="term" value="C:non-motile cilium"/>
    <property type="evidence" value="ECO:0000318"/>
    <property type="project" value="GO_Central"/>
</dbReference>
<accession>A9V3C9</accession>
<dbReference type="OMA" id="CNTRIGC"/>
<evidence type="ECO:0000313" key="4">
    <source>
        <dbReference type="Proteomes" id="UP000001357"/>
    </source>
</evidence>
<dbReference type="GO" id="GO:0097225">
    <property type="term" value="C:sperm midpiece"/>
    <property type="evidence" value="ECO:0000318"/>
    <property type="project" value="GO_Central"/>
</dbReference>
<dbReference type="PANTHER" id="PTHR14716:SF0">
    <property type="entry name" value="CILIA- AND FLAGELLA-ASSOCIATED PROTEIN 69"/>
    <property type="match status" value="1"/>
</dbReference>